<name>A0ABR1KF75_9PEZI</name>
<protein>
    <submittedName>
        <fullName evidence="1">Uncharacterized protein</fullName>
    </submittedName>
</protein>
<keyword evidence="2" id="KW-1185">Reference proteome</keyword>
<proteinExistence type="predicted"/>
<evidence type="ECO:0000313" key="2">
    <source>
        <dbReference type="Proteomes" id="UP001363622"/>
    </source>
</evidence>
<evidence type="ECO:0000313" key="1">
    <source>
        <dbReference type="EMBL" id="KAK7510490.1"/>
    </source>
</evidence>
<dbReference type="Proteomes" id="UP001363622">
    <property type="component" value="Unassembled WGS sequence"/>
</dbReference>
<gene>
    <name evidence="1" type="ORF">IWZ03DRAFT_79128</name>
</gene>
<comment type="caution">
    <text evidence="1">The sequence shown here is derived from an EMBL/GenBank/DDBJ whole genome shotgun (WGS) entry which is preliminary data.</text>
</comment>
<reference evidence="1 2" key="1">
    <citation type="submission" date="2024-04" db="EMBL/GenBank/DDBJ databases">
        <title>Phyllosticta paracitricarpa is synonymous to the EU quarantine fungus P. citricarpa based on phylogenomic analyses.</title>
        <authorList>
            <consortium name="Lawrence Berkeley National Laboratory"/>
            <person name="Van Ingen-Buijs V.A."/>
            <person name="Van Westerhoven A.C."/>
            <person name="Haridas S."/>
            <person name="Skiadas P."/>
            <person name="Martin F."/>
            <person name="Groenewald J.Z."/>
            <person name="Crous P.W."/>
            <person name="Seidl M.F."/>
        </authorList>
    </citation>
    <scope>NUCLEOTIDE SEQUENCE [LARGE SCALE GENOMIC DNA]</scope>
    <source>
        <strain evidence="1 2">CBS 123371</strain>
    </source>
</reference>
<organism evidence="1 2">
    <name type="scientific">Phyllosticta citriasiana</name>
    <dbReference type="NCBI Taxonomy" id="595635"/>
    <lineage>
        <taxon>Eukaryota</taxon>
        <taxon>Fungi</taxon>
        <taxon>Dikarya</taxon>
        <taxon>Ascomycota</taxon>
        <taxon>Pezizomycotina</taxon>
        <taxon>Dothideomycetes</taxon>
        <taxon>Dothideomycetes incertae sedis</taxon>
        <taxon>Botryosphaeriales</taxon>
        <taxon>Phyllostictaceae</taxon>
        <taxon>Phyllosticta</taxon>
    </lineage>
</organism>
<dbReference type="EMBL" id="JBBPHU010000014">
    <property type="protein sequence ID" value="KAK7510490.1"/>
    <property type="molecule type" value="Genomic_DNA"/>
</dbReference>
<accession>A0ABR1KF75</accession>
<sequence>MSSQTVDCSFSAAIEDQRPPQLVDYAFNLNGWAVKIPDGVPKTDVTILYAYSPTQVKWEIEVRKAQARDEEVIRETLDLTPQELSTNEDEVGPQKFLLVGMTFPNLPKRFAKLPVIRTGPRSVGHELRNGGIIGPDDSKVPVLVVTPIVEEPPAYTRFFALIKPLGGLCHPFMVTQHDIFYLSMFRDGTAAKHYRRSTWNKLVQRHCFRPTSGPWVVRSAESRVNVDILAKFLDNCDEEWDELDSEIFVRKFREKWPDAPLFDSFDVGTVKYQLLFQGITIEQELFREFVVQVMARVKYTRSFGADVSMVALQAISFVRLCFGPSP</sequence>